<evidence type="ECO:0000313" key="5">
    <source>
        <dbReference type="Proteomes" id="UP001596047"/>
    </source>
</evidence>
<evidence type="ECO:0000256" key="2">
    <source>
        <dbReference type="ARBA" id="ARBA00023043"/>
    </source>
</evidence>
<reference evidence="5" key="1">
    <citation type="journal article" date="2019" name="Int. J. Syst. Evol. Microbiol.">
        <title>The Global Catalogue of Microorganisms (GCM) 10K type strain sequencing project: providing services to taxonomists for standard genome sequencing and annotation.</title>
        <authorList>
            <consortium name="The Broad Institute Genomics Platform"/>
            <consortium name="The Broad Institute Genome Sequencing Center for Infectious Disease"/>
            <person name="Wu L."/>
            <person name="Ma J."/>
        </authorList>
    </citation>
    <scope>NUCLEOTIDE SEQUENCE [LARGE SCALE GENOMIC DNA]</scope>
    <source>
        <strain evidence="5">CGMCC 1.3240</strain>
    </source>
</reference>
<dbReference type="InterPro" id="IPR036770">
    <property type="entry name" value="Ankyrin_rpt-contain_sf"/>
</dbReference>
<gene>
    <name evidence="4" type="ORF">ACFPYJ_18935</name>
</gene>
<dbReference type="PROSITE" id="PS50297">
    <property type="entry name" value="ANK_REP_REGION"/>
    <property type="match status" value="1"/>
</dbReference>
<dbReference type="EMBL" id="JBHSOW010000068">
    <property type="protein sequence ID" value="MFC5651145.1"/>
    <property type="molecule type" value="Genomic_DNA"/>
</dbReference>
<sequence length="351" mass="38809">MEINSLKPKDRLIEAIHKNDIGAVESIITQHPELLNEPLPRVDGGAALSLAAQCNNLEMVKVLVQLGPKDLQQALSRASMRAHREVSEYLVQKGADPNGLYSDTAIHYGPVILAACEALNPDGIRLMIDLGADPNVKYRTSHGYINSPIGFILGAYARNPHNKHECLEVLFNSGVPFEDTPLMAFHRGRIDLLEKHLHNDPNLVHQRFQSEDIYRPEMGFSKAMALTPIEGTTLLHLALEYDEFEIAKWLIDHGADVNARADIDSNGCGGHTPLFHAVVSIVSPTDKRTRFLLVHGADPTVRATIRHPEGGWDELADKVFENVTALEYALLFKDGPSWCNRDSISVLSNLG</sequence>
<proteinExistence type="predicted"/>
<dbReference type="Gene3D" id="1.25.40.20">
    <property type="entry name" value="Ankyrin repeat-containing domain"/>
    <property type="match status" value="2"/>
</dbReference>
<protein>
    <submittedName>
        <fullName evidence="4">Ankyrin repeat domain-containing protein</fullName>
    </submittedName>
</protein>
<accession>A0ABW0W445</accession>
<keyword evidence="1" id="KW-0677">Repeat</keyword>
<dbReference type="SMART" id="SM00248">
    <property type="entry name" value="ANK"/>
    <property type="match status" value="5"/>
</dbReference>
<evidence type="ECO:0000256" key="1">
    <source>
        <dbReference type="ARBA" id="ARBA00022737"/>
    </source>
</evidence>
<dbReference type="Proteomes" id="UP001596047">
    <property type="component" value="Unassembled WGS sequence"/>
</dbReference>
<comment type="caution">
    <text evidence="4">The sequence shown here is derived from an EMBL/GenBank/DDBJ whole genome shotgun (WGS) entry which is preliminary data.</text>
</comment>
<keyword evidence="5" id="KW-1185">Reference proteome</keyword>
<dbReference type="RefSeq" id="WP_379189741.1">
    <property type="nucleotide sequence ID" value="NZ_JBHSOW010000068.1"/>
</dbReference>
<feature type="repeat" description="ANK" evidence="3">
    <location>
        <begin position="230"/>
        <end position="262"/>
    </location>
</feature>
<dbReference type="SUPFAM" id="SSF48403">
    <property type="entry name" value="Ankyrin repeat"/>
    <property type="match status" value="1"/>
</dbReference>
<dbReference type="PANTHER" id="PTHR24198">
    <property type="entry name" value="ANKYRIN REPEAT AND PROTEIN KINASE DOMAIN-CONTAINING PROTEIN"/>
    <property type="match status" value="1"/>
</dbReference>
<dbReference type="Pfam" id="PF12796">
    <property type="entry name" value="Ank_2"/>
    <property type="match status" value="2"/>
</dbReference>
<dbReference type="PROSITE" id="PS50088">
    <property type="entry name" value="ANK_REPEAT"/>
    <property type="match status" value="1"/>
</dbReference>
<keyword evidence="2 3" id="KW-0040">ANK repeat</keyword>
<organism evidence="4 5">
    <name type="scientific">Paenibacillus solisilvae</name>
    <dbReference type="NCBI Taxonomy" id="2486751"/>
    <lineage>
        <taxon>Bacteria</taxon>
        <taxon>Bacillati</taxon>
        <taxon>Bacillota</taxon>
        <taxon>Bacilli</taxon>
        <taxon>Bacillales</taxon>
        <taxon>Paenibacillaceae</taxon>
        <taxon>Paenibacillus</taxon>
    </lineage>
</organism>
<evidence type="ECO:0000313" key="4">
    <source>
        <dbReference type="EMBL" id="MFC5651145.1"/>
    </source>
</evidence>
<dbReference type="InterPro" id="IPR002110">
    <property type="entry name" value="Ankyrin_rpt"/>
</dbReference>
<evidence type="ECO:0000256" key="3">
    <source>
        <dbReference type="PROSITE-ProRule" id="PRU00023"/>
    </source>
</evidence>
<name>A0ABW0W445_9BACL</name>
<dbReference type="PANTHER" id="PTHR24198:SF165">
    <property type="entry name" value="ANKYRIN REPEAT-CONTAINING PROTEIN-RELATED"/>
    <property type="match status" value="1"/>
</dbReference>